<dbReference type="EMBL" id="CP004393">
    <property type="protein sequence ID" value="AJE48849.1"/>
    <property type="molecule type" value="Genomic_DNA"/>
</dbReference>
<organism evidence="1 2">
    <name type="scientific">Celeribacter indicus</name>
    <dbReference type="NCBI Taxonomy" id="1208324"/>
    <lineage>
        <taxon>Bacteria</taxon>
        <taxon>Pseudomonadati</taxon>
        <taxon>Pseudomonadota</taxon>
        <taxon>Alphaproteobacteria</taxon>
        <taxon>Rhodobacterales</taxon>
        <taxon>Roseobacteraceae</taxon>
        <taxon>Celeribacter</taxon>
    </lineage>
</organism>
<dbReference type="OrthoDB" id="7876164at2"/>
<gene>
    <name evidence="1" type="ORF">P73_4134</name>
</gene>
<dbReference type="Proteomes" id="UP000031521">
    <property type="component" value="Chromosome"/>
</dbReference>
<evidence type="ECO:0000313" key="1">
    <source>
        <dbReference type="EMBL" id="AJE48849.1"/>
    </source>
</evidence>
<reference evidence="1 2" key="1">
    <citation type="journal article" date="2014" name="Int. J. Syst. Evol. Microbiol.">
        <title>Celeribacter indicus sp. nov., a polycyclic aromatic hydrocarbon-degrading bacterium from deep-sea sediment and reclassification of Huaishuia halophila as Celeribacter halophilus comb. nov.</title>
        <authorList>
            <person name="Lai Q."/>
            <person name="Cao J."/>
            <person name="Yuan J."/>
            <person name="Li F."/>
            <person name="Shao Z."/>
        </authorList>
    </citation>
    <scope>NUCLEOTIDE SEQUENCE [LARGE SCALE GENOMIC DNA]</scope>
    <source>
        <strain evidence="1">P73</strain>
    </source>
</reference>
<protein>
    <recommendedName>
        <fullName evidence="3">Response regulatory domain-containing protein</fullName>
    </recommendedName>
</protein>
<accession>A0A0B5E0Q4</accession>
<proteinExistence type="predicted"/>
<dbReference type="RefSeq" id="WP_139267080.1">
    <property type="nucleotide sequence ID" value="NZ_CP004393.1"/>
</dbReference>
<sequence>MLQHPVDISASSPVGAMSGATEAQVLVLSDWPHLPYEMSRPGAGIYVNLLRGESCDQAMDIVRSTRRRLDVLVIDEDFFGSPEAAAEACMQIRRTLPQIRIIGIDSEFRDGISVLAELGLCHDNVPAKTPASALLGSIHALIRSEEGC</sequence>
<keyword evidence="2" id="KW-1185">Reference proteome</keyword>
<evidence type="ECO:0008006" key="3">
    <source>
        <dbReference type="Google" id="ProtNLM"/>
    </source>
</evidence>
<name>A0A0B5E0Q4_9RHOB</name>
<dbReference type="HOGENOM" id="CLU_1755568_0_0_5"/>
<dbReference type="AlphaFoldDB" id="A0A0B5E0Q4"/>
<dbReference type="KEGG" id="cid:P73_4134"/>
<evidence type="ECO:0000313" key="2">
    <source>
        <dbReference type="Proteomes" id="UP000031521"/>
    </source>
</evidence>
<dbReference type="STRING" id="1208324.P73_4134"/>